<dbReference type="InterPro" id="IPR004089">
    <property type="entry name" value="MCPsignal_dom"/>
</dbReference>
<sequence length="577" mass="62165">MFKVSLKWWLGVIVTIPIVMYGYTSITMVGQMQNNANDLKSSLYDTSYQTNSFILNADRDMYQAILAFSNIAEGRLDPSAAKLELETMNRNIQEVMERLGNAQAILETKDVSGLSDPDVMEGKPLGELVAEFNDSFGKWTEAAAQAAADGQAAQEEPAILGLFAQSRENLDAIGQLLDGYSREEMNRISGEIEMMRNIVFVAAIVIVVVMALLAYFVLRSVIRTLASVVSKTSRVAAGDLTIEPDKKYRRNELGDIARSVDQMIAAMNRLIGGITASAREVERSSLQLASASQQSAAEAEKVAATAGEMTNGTKIQAGVAKETAKAIEEMTIGIGRIAANTSTIADHSMSTSDQVDQSLEALRRLLEQMENVKQEIEQLANTIGSLEIRSKEIGLIADSITSFASQTNILSLNASIEAARAGEFGRGFAVVAEEIRKLAAGSLESAEGIGELVSKTRMEISGASGSMNRTTEAFELGGQRVAELKRSLDAIMLSMSQMTEQLQENSAITEQMSASSEEVSAAMEQSASAAASNLDLTEQVASSIDEQRKLAAHIAEEGSHLNDIVAQLKNEVSKFKV</sequence>
<dbReference type="CDD" id="cd06225">
    <property type="entry name" value="HAMP"/>
    <property type="match status" value="1"/>
</dbReference>
<feature type="domain" description="Methyl-accepting transducer" evidence="9">
    <location>
        <begin position="291"/>
        <end position="527"/>
    </location>
</feature>
<dbReference type="SMART" id="SM00304">
    <property type="entry name" value="HAMP"/>
    <property type="match status" value="1"/>
</dbReference>
<dbReference type="CDD" id="cd11386">
    <property type="entry name" value="MCP_signal"/>
    <property type="match status" value="1"/>
</dbReference>
<keyword evidence="2" id="KW-1003">Cell membrane</keyword>
<reference evidence="12" key="1">
    <citation type="journal article" date="2019" name="Int. J. Syst. Evol. Microbiol.">
        <title>The Global Catalogue of Microorganisms (GCM) 10K type strain sequencing project: providing services to taxonomists for standard genome sequencing and annotation.</title>
        <authorList>
            <consortium name="The Broad Institute Genomics Platform"/>
            <consortium name="The Broad Institute Genome Sequencing Center for Infectious Disease"/>
            <person name="Wu L."/>
            <person name="Ma J."/>
        </authorList>
    </citation>
    <scope>NUCLEOTIDE SEQUENCE [LARGE SCALE GENOMIC DNA]</scope>
    <source>
        <strain evidence="12">TISTR 1827</strain>
    </source>
</reference>
<dbReference type="SUPFAM" id="SSF58104">
    <property type="entry name" value="Methyl-accepting chemotaxis protein (MCP) signaling domain"/>
    <property type="match status" value="1"/>
</dbReference>
<evidence type="ECO:0000256" key="8">
    <source>
        <dbReference type="SAM" id="Phobius"/>
    </source>
</evidence>
<organism evidence="11 12">
    <name type="scientific">Paenibacillus thailandensis</name>
    <dbReference type="NCBI Taxonomy" id="393250"/>
    <lineage>
        <taxon>Bacteria</taxon>
        <taxon>Bacillati</taxon>
        <taxon>Bacillota</taxon>
        <taxon>Bacilli</taxon>
        <taxon>Bacillales</taxon>
        <taxon>Paenibacillaceae</taxon>
        <taxon>Paenibacillus</taxon>
    </lineage>
</organism>
<evidence type="ECO:0000256" key="2">
    <source>
        <dbReference type="ARBA" id="ARBA00022475"/>
    </source>
</evidence>
<name>A0ABW5QYG2_9BACL</name>
<proteinExistence type="inferred from homology"/>
<dbReference type="SMART" id="SM00283">
    <property type="entry name" value="MA"/>
    <property type="match status" value="1"/>
</dbReference>
<keyword evidence="12" id="KW-1185">Reference proteome</keyword>
<dbReference type="Pfam" id="PF00015">
    <property type="entry name" value="MCPsignal"/>
    <property type="match status" value="1"/>
</dbReference>
<evidence type="ECO:0000313" key="11">
    <source>
        <dbReference type="EMBL" id="MFD2661135.1"/>
    </source>
</evidence>
<dbReference type="Gene3D" id="1.10.287.950">
    <property type="entry name" value="Methyl-accepting chemotaxis protein"/>
    <property type="match status" value="1"/>
</dbReference>
<dbReference type="PROSITE" id="PS50111">
    <property type="entry name" value="CHEMOTAXIS_TRANSDUC_2"/>
    <property type="match status" value="1"/>
</dbReference>
<gene>
    <name evidence="11" type="ORF">ACFSW5_12835</name>
</gene>
<keyword evidence="7" id="KW-0175">Coiled coil</keyword>
<keyword evidence="8" id="KW-1133">Transmembrane helix</keyword>
<comment type="caution">
    <text evidence="11">The sequence shown here is derived from an EMBL/GenBank/DDBJ whole genome shotgun (WGS) entry which is preliminary data.</text>
</comment>
<evidence type="ECO:0000256" key="1">
    <source>
        <dbReference type="ARBA" id="ARBA00004236"/>
    </source>
</evidence>
<comment type="subcellular location">
    <subcellularLocation>
        <location evidence="1">Cell membrane</location>
    </subcellularLocation>
</comment>
<evidence type="ECO:0000259" key="10">
    <source>
        <dbReference type="PROSITE" id="PS50885"/>
    </source>
</evidence>
<feature type="transmembrane region" description="Helical" evidence="8">
    <location>
        <begin position="6"/>
        <end position="24"/>
    </location>
</feature>
<dbReference type="Pfam" id="PF00672">
    <property type="entry name" value="HAMP"/>
    <property type="match status" value="1"/>
</dbReference>
<dbReference type="RefSeq" id="WP_379273530.1">
    <property type="nucleotide sequence ID" value="NZ_JBHUGT010000024.1"/>
</dbReference>
<keyword evidence="4 6" id="KW-0807">Transducer</keyword>
<dbReference type="Proteomes" id="UP001597493">
    <property type="component" value="Unassembled WGS sequence"/>
</dbReference>
<evidence type="ECO:0000259" key="9">
    <source>
        <dbReference type="PROSITE" id="PS50111"/>
    </source>
</evidence>
<dbReference type="Gene3D" id="6.10.340.10">
    <property type="match status" value="1"/>
</dbReference>
<feature type="domain" description="HAMP" evidence="10">
    <location>
        <begin position="219"/>
        <end position="272"/>
    </location>
</feature>
<keyword evidence="3 8" id="KW-0472">Membrane</keyword>
<evidence type="ECO:0000313" key="12">
    <source>
        <dbReference type="Proteomes" id="UP001597493"/>
    </source>
</evidence>
<dbReference type="PANTHER" id="PTHR32089">
    <property type="entry name" value="METHYL-ACCEPTING CHEMOTAXIS PROTEIN MCPB"/>
    <property type="match status" value="1"/>
</dbReference>
<evidence type="ECO:0000256" key="3">
    <source>
        <dbReference type="ARBA" id="ARBA00023136"/>
    </source>
</evidence>
<feature type="transmembrane region" description="Helical" evidence="8">
    <location>
        <begin position="197"/>
        <end position="218"/>
    </location>
</feature>
<dbReference type="InterPro" id="IPR003660">
    <property type="entry name" value="HAMP_dom"/>
</dbReference>
<evidence type="ECO:0000256" key="6">
    <source>
        <dbReference type="PROSITE-ProRule" id="PRU00284"/>
    </source>
</evidence>
<dbReference type="EMBL" id="JBHUMY010000012">
    <property type="protein sequence ID" value="MFD2661135.1"/>
    <property type="molecule type" value="Genomic_DNA"/>
</dbReference>
<evidence type="ECO:0000256" key="5">
    <source>
        <dbReference type="ARBA" id="ARBA00029447"/>
    </source>
</evidence>
<keyword evidence="8" id="KW-0812">Transmembrane</keyword>
<feature type="coiled-coil region" evidence="7">
    <location>
        <begin position="352"/>
        <end position="389"/>
    </location>
</feature>
<dbReference type="PANTHER" id="PTHR32089:SF112">
    <property type="entry name" value="LYSOZYME-LIKE PROTEIN-RELATED"/>
    <property type="match status" value="1"/>
</dbReference>
<evidence type="ECO:0000256" key="4">
    <source>
        <dbReference type="ARBA" id="ARBA00023224"/>
    </source>
</evidence>
<comment type="similarity">
    <text evidence="5">Belongs to the methyl-accepting chemotaxis (MCP) protein family.</text>
</comment>
<accession>A0ABW5QYG2</accession>
<protein>
    <submittedName>
        <fullName evidence="11">Methyl-accepting chemotaxis protein</fullName>
    </submittedName>
</protein>
<dbReference type="PROSITE" id="PS50885">
    <property type="entry name" value="HAMP"/>
    <property type="match status" value="1"/>
</dbReference>
<evidence type="ECO:0000256" key="7">
    <source>
        <dbReference type="SAM" id="Coils"/>
    </source>
</evidence>